<dbReference type="InterPro" id="IPR045339">
    <property type="entry name" value="DUF6534"/>
</dbReference>
<evidence type="ECO:0000259" key="1">
    <source>
        <dbReference type="Pfam" id="PF20152"/>
    </source>
</evidence>
<evidence type="ECO:0000313" key="3">
    <source>
        <dbReference type="Proteomes" id="UP001385951"/>
    </source>
</evidence>
<reference evidence="2 3" key="1">
    <citation type="submission" date="2022-09" db="EMBL/GenBank/DDBJ databases">
        <authorList>
            <person name="Palmer J.M."/>
        </authorList>
    </citation>
    <scope>NUCLEOTIDE SEQUENCE [LARGE SCALE GENOMIC DNA]</scope>
    <source>
        <strain evidence="2 3">DSM 7382</strain>
    </source>
</reference>
<sequence>MSTGALIAFLSSPSSFGYQAFDFMLSKTYANAMMASLNARQSLRSIGQASGANVLSTTQPLSGGIFVGRDTDTSGDGNTTNVALGNLMLSQDDRKTATSSTSKIEVSSLKPFTQIIPLIAKLQGRDRRDVKSSLPPWL</sequence>
<dbReference type="EMBL" id="JASBNA010000005">
    <property type="protein sequence ID" value="KAK7691588.1"/>
    <property type="molecule type" value="Genomic_DNA"/>
</dbReference>
<dbReference type="Proteomes" id="UP001385951">
    <property type="component" value="Unassembled WGS sequence"/>
</dbReference>
<gene>
    <name evidence="2" type="ORF">QCA50_004987</name>
</gene>
<protein>
    <recommendedName>
        <fullName evidence="1">DUF6534 domain-containing protein</fullName>
    </recommendedName>
</protein>
<evidence type="ECO:0000313" key="2">
    <source>
        <dbReference type="EMBL" id="KAK7691588.1"/>
    </source>
</evidence>
<feature type="domain" description="DUF6534" evidence="1">
    <location>
        <begin position="6"/>
        <end position="42"/>
    </location>
</feature>
<accession>A0AAW0GDS0</accession>
<keyword evidence="3" id="KW-1185">Reference proteome</keyword>
<name>A0AAW0GDS0_9APHY</name>
<proteinExistence type="predicted"/>
<dbReference type="Pfam" id="PF20152">
    <property type="entry name" value="DUF6534"/>
    <property type="match status" value="1"/>
</dbReference>
<organism evidence="2 3">
    <name type="scientific">Cerrena zonata</name>
    <dbReference type="NCBI Taxonomy" id="2478898"/>
    <lineage>
        <taxon>Eukaryota</taxon>
        <taxon>Fungi</taxon>
        <taxon>Dikarya</taxon>
        <taxon>Basidiomycota</taxon>
        <taxon>Agaricomycotina</taxon>
        <taxon>Agaricomycetes</taxon>
        <taxon>Polyporales</taxon>
        <taxon>Cerrenaceae</taxon>
        <taxon>Cerrena</taxon>
    </lineage>
</organism>
<comment type="caution">
    <text evidence="2">The sequence shown here is derived from an EMBL/GenBank/DDBJ whole genome shotgun (WGS) entry which is preliminary data.</text>
</comment>
<dbReference type="AlphaFoldDB" id="A0AAW0GDS0"/>